<dbReference type="InterPro" id="IPR036113">
    <property type="entry name" value="Asp/Glu-ADT_sf_sub_c"/>
</dbReference>
<comment type="caution">
    <text evidence="7">The sequence shown here is derived from an EMBL/GenBank/DDBJ whole genome shotgun (WGS) entry which is preliminary data.</text>
</comment>
<keyword evidence="6" id="KW-0547">Nucleotide-binding</keyword>
<evidence type="ECO:0000313" key="8">
    <source>
        <dbReference type="Proteomes" id="UP000234384"/>
    </source>
</evidence>
<name>A0A2I1K0L4_9LACT</name>
<keyword evidence="6" id="KW-0648">Protein biosynthesis</keyword>
<dbReference type="Proteomes" id="UP000234384">
    <property type="component" value="Unassembled WGS sequence"/>
</dbReference>
<comment type="catalytic activity">
    <reaction evidence="5 6">
        <text>L-glutamyl-tRNA(Gln) + L-glutamine + ATP + H2O = L-glutaminyl-tRNA(Gln) + L-glutamate + ADP + phosphate + H(+)</text>
        <dbReference type="Rhea" id="RHEA:17521"/>
        <dbReference type="Rhea" id="RHEA-COMP:9681"/>
        <dbReference type="Rhea" id="RHEA-COMP:9684"/>
        <dbReference type="ChEBI" id="CHEBI:15377"/>
        <dbReference type="ChEBI" id="CHEBI:15378"/>
        <dbReference type="ChEBI" id="CHEBI:29985"/>
        <dbReference type="ChEBI" id="CHEBI:30616"/>
        <dbReference type="ChEBI" id="CHEBI:43474"/>
        <dbReference type="ChEBI" id="CHEBI:58359"/>
        <dbReference type="ChEBI" id="CHEBI:78520"/>
        <dbReference type="ChEBI" id="CHEBI:78521"/>
        <dbReference type="ChEBI" id="CHEBI:456216"/>
    </reaction>
</comment>
<dbReference type="NCBIfam" id="TIGR00135">
    <property type="entry name" value="gatC"/>
    <property type="match status" value="1"/>
</dbReference>
<dbReference type="SUPFAM" id="SSF141000">
    <property type="entry name" value="Glu-tRNAGln amidotransferase C subunit"/>
    <property type="match status" value="1"/>
</dbReference>
<dbReference type="Pfam" id="PF02686">
    <property type="entry name" value="GatC"/>
    <property type="match status" value="1"/>
</dbReference>
<dbReference type="EC" id="6.3.5.-" evidence="6"/>
<comment type="similarity">
    <text evidence="1 6">Belongs to the GatC family.</text>
</comment>
<evidence type="ECO:0000256" key="3">
    <source>
        <dbReference type="ARBA" id="ARBA00024799"/>
    </source>
</evidence>
<dbReference type="AlphaFoldDB" id="A0A2I1K0L4"/>
<evidence type="ECO:0000256" key="6">
    <source>
        <dbReference type="HAMAP-Rule" id="MF_00122"/>
    </source>
</evidence>
<dbReference type="GO" id="GO:0050567">
    <property type="term" value="F:glutaminyl-tRNA synthase (glutamine-hydrolyzing) activity"/>
    <property type="evidence" value="ECO:0007669"/>
    <property type="project" value="UniProtKB-UniRule"/>
</dbReference>
<dbReference type="OrthoDB" id="9813938at2"/>
<dbReference type="GO" id="GO:0016740">
    <property type="term" value="F:transferase activity"/>
    <property type="evidence" value="ECO:0007669"/>
    <property type="project" value="UniProtKB-KW"/>
</dbReference>
<dbReference type="GO" id="GO:0050566">
    <property type="term" value="F:asparaginyl-tRNA synthase (glutamine-hydrolyzing) activity"/>
    <property type="evidence" value="ECO:0007669"/>
    <property type="project" value="RHEA"/>
</dbReference>
<comment type="function">
    <text evidence="3 6">Allows the formation of correctly charged Asn-tRNA(Asn) or Gln-tRNA(Gln) through the transamidation of misacylated Asp-tRNA(Asn) or Glu-tRNA(Gln) in organisms which lack either or both of asparaginyl-tRNA or glutaminyl-tRNA synthetases. The reaction takes place in the presence of glutamine and ATP through an activated phospho-Asp-tRNA(Asn) or phospho-Glu-tRNA(Gln).</text>
</comment>
<comment type="catalytic activity">
    <reaction evidence="4 6">
        <text>L-aspartyl-tRNA(Asn) + L-glutamine + ATP + H2O = L-asparaginyl-tRNA(Asn) + L-glutamate + ADP + phosphate + 2 H(+)</text>
        <dbReference type="Rhea" id="RHEA:14513"/>
        <dbReference type="Rhea" id="RHEA-COMP:9674"/>
        <dbReference type="Rhea" id="RHEA-COMP:9677"/>
        <dbReference type="ChEBI" id="CHEBI:15377"/>
        <dbReference type="ChEBI" id="CHEBI:15378"/>
        <dbReference type="ChEBI" id="CHEBI:29985"/>
        <dbReference type="ChEBI" id="CHEBI:30616"/>
        <dbReference type="ChEBI" id="CHEBI:43474"/>
        <dbReference type="ChEBI" id="CHEBI:58359"/>
        <dbReference type="ChEBI" id="CHEBI:78515"/>
        <dbReference type="ChEBI" id="CHEBI:78516"/>
        <dbReference type="ChEBI" id="CHEBI:456216"/>
    </reaction>
</comment>
<reference evidence="7 8" key="1">
    <citation type="submission" date="2017-12" db="EMBL/GenBank/DDBJ databases">
        <title>Phylogenetic diversity of female urinary microbiome.</title>
        <authorList>
            <person name="Thomas-White K."/>
            <person name="Wolfe A.J."/>
        </authorList>
    </citation>
    <scope>NUCLEOTIDE SEQUENCE [LARGE SCALE GENOMIC DNA]</scope>
    <source>
        <strain evidence="7 8">UMB0898</strain>
    </source>
</reference>
<dbReference type="HAMAP" id="MF_00122">
    <property type="entry name" value="GatC"/>
    <property type="match status" value="1"/>
</dbReference>
<dbReference type="RefSeq" id="WP_101954220.1">
    <property type="nucleotide sequence ID" value="NZ_PKHE01000009.1"/>
</dbReference>
<keyword evidence="6" id="KW-0067">ATP-binding</keyword>
<dbReference type="PANTHER" id="PTHR15004">
    <property type="entry name" value="GLUTAMYL-TRNA(GLN) AMIDOTRANSFERASE SUBUNIT C, MITOCHONDRIAL"/>
    <property type="match status" value="1"/>
</dbReference>
<evidence type="ECO:0000256" key="5">
    <source>
        <dbReference type="ARBA" id="ARBA00047913"/>
    </source>
</evidence>
<dbReference type="Gene3D" id="1.10.20.60">
    <property type="entry name" value="Glu-tRNAGln amidotransferase C subunit, N-terminal domain"/>
    <property type="match status" value="1"/>
</dbReference>
<evidence type="ECO:0000256" key="2">
    <source>
        <dbReference type="ARBA" id="ARBA00011123"/>
    </source>
</evidence>
<keyword evidence="7" id="KW-0808">Transferase</keyword>
<dbReference type="EMBL" id="PKHE01000009">
    <property type="protein sequence ID" value="PKY89075.1"/>
    <property type="molecule type" value="Genomic_DNA"/>
</dbReference>
<keyword evidence="6" id="KW-0436">Ligase</keyword>
<comment type="subunit">
    <text evidence="2 6">Heterotrimer of A, B and C subunits.</text>
</comment>
<protein>
    <recommendedName>
        <fullName evidence="6">Aspartyl/glutamyl-tRNA(Asn/Gln) amidotransferase subunit C</fullName>
        <shortName evidence="6">Asp/Glu-ADT subunit C</shortName>
        <ecNumber evidence="6">6.3.5.-</ecNumber>
    </recommendedName>
</protein>
<dbReference type="GO" id="GO:0006450">
    <property type="term" value="P:regulation of translational fidelity"/>
    <property type="evidence" value="ECO:0007669"/>
    <property type="project" value="InterPro"/>
</dbReference>
<dbReference type="GO" id="GO:0005524">
    <property type="term" value="F:ATP binding"/>
    <property type="evidence" value="ECO:0007669"/>
    <property type="project" value="UniProtKB-KW"/>
</dbReference>
<sequence length="98" mass="11152">MVQEQEVLKVAELSKLAFDANEVAGFIDDFKEILDMLDSLEEVDTSNVKPTFHGNHLMNVYREDKAIKNEHYQQLLNNAPMVQDGYIKVPAILDSQEA</sequence>
<gene>
    <name evidence="6" type="primary">gatC</name>
    <name evidence="7" type="ORF">CYJ57_04340</name>
</gene>
<evidence type="ECO:0000313" key="7">
    <source>
        <dbReference type="EMBL" id="PKY89075.1"/>
    </source>
</evidence>
<dbReference type="InterPro" id="IPR003837">
    <property type="entry name" value="GatC"/>
</dbReference>
<evidence type="ECO:0000256" key="1">
    <source>
        <dbReference type="ARBA" id="ARBA00010757"/>
    </source>
</evidence>
<dbReference type="PANTHER" id="PTHR15004:SF0">
    <property type="entry name" value="GLUTAMYL-TRNA(GLN) AMIDOTRANSFERASE SUBUNIT C, MITOCHONDRIAL"/>
    <property type="match status" value="1"/>
</dbReference>
<dbReference type="GO" id="GO:0070681">
    <property type="term" value="P:glutaminyl-tRNAGln biosynthesis via transamidation"/>
    <property type="evidence" value="ECO:0007669"/>
    <property type="project" value="TreeGrafter"/>
</dbReference>
<organism evidence="7 8">
    <name type="scientific">Falseniella ignava</name>
    <dbReference type="NCBI Taxonomy" id="137730"/>
    <lineage>
        <taxon>Bacteria</taxon>
        <taxon>Bacillati</taxon>
        <taxon>Bacillota</taxon>
        <taxon>Bacilli</taxon>
        <taxon>Lactobacillales</taxon>
        <taxon>Aerococcaceae</taxon>
        <taxon>Falseniella</taxon>
    </lineage>
</organism>
<accession>A0A2I1K0L4</accession>
<evidence type="ECO:0000256" key="4">
    <source>
        <dbReference type="ARBA" id="ARBA00047380"/>
    </source>
</evidence>
<proteinExistence type="inferred from homology"/>
<dbReference type="GO" id="GO:0006412">
    <property type="term" value="P:translation"/>
    <property type="evidence" value="ECO:0007669"/>
    <property type="project" value="UniProtKB-UniRule"/>
</dbReference>